<keyword evidence="2" id="KW-1185">Reference proteome</keyword>
<accession>A0AA39R2T4</accession>
<dbReference type="EMBL" id="JAFEKC020000009">
    <property type="protein sequence ID" value="KAK0512784.1"/>
    <property type="molecule type" value="Genomic_DNA"/>
</dbReference>
<gene>
    <name evidence="1" type="ORF">JMJ35_004801</name>
</gene>
<comment type="caution">
    <text evidence="1">The sequence shown here is derived from an EMBL/GenBank/DDBJ whole genome shotgun (WGS) entry which is preliminary data.</text>
</comment>
<dbReference type="AlphaFoldDB" id="A0AA39R2T4"/>
<evidence type="ECO:0000313" key="1">
    <source>
        <dbReference type="EMBL" id="KAK0512784.1"/>
    </source>
</evidence>
<reference evidence="1" key="1">
    <citation type="submission" date="2023-03" db="EMBL/GenBank/DDBJ databases">
        <title>Complete genome of Cladonia borealis.</title>
        <authorList>
            <person name="Park H."/>
        </authorList>
    </citation>
    <scope>NUCLEOTIDE SEQUENCE</scope>
    <source>
        <strain evidence="1">ANT050790</strain>
    </source>
</reference>
<name>A0AA39R2T4_9LECA</name>
<proteinExistence type="predicted"/>
<protein>
    <submittedName>
        <fullName evidence="1">Uncharacterized protein</fullName>
    </submittedName>
</protein>
<evidence type="ECO:0000313" key="2">
    <source>
        <dbReference type="Proteomes" id="UP001166286"/>
    </source>
</evidence>
<dbReference type="Proteomes" id="UP001166286">
    <property type="component" value="Unassembled WGS sequence"/>
</dbReference>
<organism evidence="1 2">
    <name type="scientific">Cladonia borealis</name>
    <dbReference type="NCBI Taxonomy" id="184061"/>
    <lineage>
        <taxon>Eukaryota</taxon>
        <taxon>Fungi</taxon>
        <taxon>Dikarya</taxon>
        <taxon>Ascomycota</taxon>
        <taxon>Pezizomycotina</taxon>
        <taxon>Lecanoromycetes</taxon>
        <taxon>OSLEUM clade</taxon>
        <taxon>Lecanoromycetidae</taxon>
        <taxon>Lecanorales</taxon>
        <taxon>Lecanorineae</taxon>
        <taxon>Cladoniaceae</taxon>
        <taxon>Cladonia</taxon>
    </lineage>
</organism>
<sequence>MSSKSVLEECEKVDQRFGTLGHLPQEIRIMIYKHMIAQGSVNIMAASSLIKADVLSKIDIFEHGICRLNLNFYDTATEELKPSFNPSNFIVNKIRNVAIRVDTRFNGSKSYPTPEINILNKFSGADVHRKKCAVSFVCWGDITKRKFQLDVLGKLRDYTGFEEVEVAIDCVDPWPNDWPEEISQFSVSQIFEYDSVKEAIRTVSYILEQVLGKAEGGKWEKVLWEEEGGKWEIFRFTALTFHPRGLEGGKV</sequence>